<evidence type="ECO:0000313" key="1">
    <source>
        <dbReference type="EMBL" id="RFM32787.1"/>
    </source>
</evidence>
<gene>
    <name evidence="1" type="ORF">DXN04_24280</name>
</gene>
<reference evidence="1 2" key="1">
    <citation type="submission" date="2018-08" db="EMBL/GenBank/DDBJ databases">
        <title>Chitinophaga sp. K20C18050901, a novel bacterium isolated from forest soil.</title>
        <authorList>
            <person name="Wang C."/>
        </authorList>
    </citation>
    <scope>NUCLEOTIDE SEQUENCE [LARGE SCALE GENOMIC DNA]</scope>
    <source>
        <strain evidence="1 2">K20C18050901</strain>
    </source>
</reference>
<dbReference type="RefSeq" id="WP_116855977.1">
    <property type="nucleotide sequence ID" value="NZ_QTJV01000009.1"/>
</dbReference>
<dbReference type="EMBL" id="QTJV01000009">
    <property type="protein sequence ID" value="RFM32787.1"/>
    <property type="molecule type" value="Genomic_DNA"/>
</dbReference>
<accession>A0A3E1NXW6</accession>
<organism evidence="1 2">
    <name type="scientific">Chitinophaga silvisoli</name>
    <dbReference type="NCBI Taxonomy" id="2291814"/>
    <lineage>
        <taxon>Bacteria</taxon>
        <taxon>Pseudomonadati</taxon>
        <taxon>Bacteroidota</taxon>
        <taxon>Chitinophagia</taxon>
        <taxon>Chitinophagales</taxon>
        <taxon>Chitinophagaceae</taxon>
        <taxon>Chitinophaga</taxon>
    </lineage>
</organism>
<comment type="caution">
    <text evidence="1">The sequence shown here is derived from an EMBL/GenBank/DDBJ whole genome shotgun (WGS) entry which is preliminary data.</text>
</comment>
<dbReference type="OrthoDB" id="677495at2"/>
<dbReference type="AlphaFoldDB" id="A0A3E1NXW6"/>
<proteinExistence type="predicted"/>
<sequence length="78" mass="9274">MYQLASISEKLNTLWTLSQKEFIFLDDLELKFKDDLENFIAGETLYLKDGKVVVGKNLYKKWLQKLQSKGFDYEIDFK</sequence>
<dbReference type="Proteomes" id="UP000261174">
    <property type="component" value="Unassembled WGS sequence"/>
</dbReference>
<name>A0A3E1NXW6_9BACT</name>
<evidence type="ECO:0000313" key="2">
    <source>
        <dbReference type="Proteomes" id="UP000261174"/>
    </source>
</evidence>
<keyword evidence="2" id="KW-1185">Reference proteome</keyword>
<protein>
    <submittedName>
        <fullName evidence="1">Uncharacterized protein</fullName>
    </submittedName>
</protein>